<evidence type="ECO:0000313" key="2">
    <source>
        <dbReference type="Proteomes" id="UP000325315"/>
    </source>
</evidence>
<protein>
    <submittedName>
        <fullName evidence="1">Integrase</fullName>
    </submittedName>
</protein>
<gene>
    <name evidence="1" type="ORF">EPI10_015494</name>
</gene>
<keyword evidence="2" id="KW-1185">Reference proteome</keyword>
<organism evidence="1 2">
    <name type="scientific">Gossypium australe</name>
    <dbReference type="NCBI Taxonomy" id="47621"/>
    <lineage>
        <taxon>Eukaryota</taxon>
        <taxon>Viridiplantae</taxon>
        <taxon>Streptophyta</taxon>
        <taxon>Embryophyta</taxon>
        <taxon>Tracheophyta</taxon>
        <taxon>Spermatophyta</taxon>
        <taxon>Magnoliopsida</taxon>
        <taxon>eudicotyledons</taxon>
        <taxon>Gunneridae</taxon>
        <taxon>Pentapetalae</taxon>
        <taxon>rosids</taxon>
        <taxon>malvids</taxon>
        <taxon>Malvales</taxon>
        <taxon>Malvaceae</taxon>
        <taxon>Malvoideae</taxon>
        <taxon>Gossypium</taxon>
    </lineage>
</organism>
<dbReference type="SUPFAM" id="SSF54160">
    <property type="entry name" value="Chromo domain-like"/>
    <property type="match status" value="1"/>
</dbReference>
<dbReference type="EMBL" id="SMMG02000006">
    <property type="protein sequence ID" value="KAA3469734.1"/>
    <property type="molecule type" value="Genomic_DNA"/>
</dbReference>
<accession>A0A5B6VL42</accession>
<dbReference type="AlphaFoldDB" id="A0A5B6VL42"/>
<name>A0A5B6VL42_9ROSI</name>
<sequence length="265" mass="31500">MLCHYSLDPSHVISPTEIEIQPYMTYNVEPIRILARKVKELINKRIALVKVLWQRHGVEEATWEPQEAMRKQYPNLFTARCLLYQEVRTEHQVPSGLLQPVMIPEWKWDKVWMDFLSGLPLSSKKKDVVWVVVDRLAKSAHFILVRTNYLLDRLAELYMAKIIRLHGLQFQLFWIEIRVLPSELEKIHNVFYVSMLRRYRSDPSHVISPSEIEIQPYMTYNEEPVRILAREIKELTNKCIALVKVLWQRHGVEEAMLEPEEAMRK</sequence>
<comment type="caution">
    <text evidence="1">The sequence shown here is derived from an EMBL/GenBank/DDBJ whole genome shotgun (WGS) entry which is preliminary data.</text>
</comment>
<dbReference type="InterPro" id="IPR016197">
    <property type="entry name" value="Chromo-like_dom_sf"/>
</dbReference>
<dbReference type="PANTHER" id="PTHR46148:SF44">
    <property type="entry name" value="GAG-POL POLYPROTEIN"/>
    <property type="match status" value="1"/>
</dbReference>
<reference evidence="2" key="1">
    <citation type="journal article" date="2019" name="Plant Biotechnol. J.">
        <title>Genome sequencing of the Australian wild diploid species Gossypium australe highlights disease resistance and delayed gland morphogenesis.</title>
        <authorList>
            <person name="Cai Y."/>
            <person name="Cai X."/>
            <person name="Wang Q."/>
            <person name="Wang P."/>
            <person name="Zhang Y."/>
            <person name="Cai C."/>
            <person name="Xu Y."/>
            <person name="Wang K."/>
            <person name="Zhou Z."/>
            <person name="Wang C."/>
            <person name="Geng S."/>
            <person name="Li B."/>
            <person name="Dong Q."/>
            <person name="Hou Y."/>
            <person name="Wang H."/>
            <person name="Ai P."/>
            <person name="Liu Z."/>
            <person name="Yi F."/>
            <person name="Sun M."/>
            <person name="An G."/>
            <person name="Cheng J."/>
            <person name="Zhang Y."/>
            <person name="Shi Q."/>
            <person name="Xie Y."/>
            <person name="Shi X."/>
            <person name="Chang Y."/>
            <person name="Huang F."/>
            <person name="Chen Y."/>
            <person name="Hong S."/>
            <person name="Mi L."/>
            <person name="Sun Q."/>
            <person name="Zhang L."/>
            <person name="Zhou B."/>
            <person name="Peng R."/>
            <person name="Zhang X."/>
            <person name="Liu F."/>
        </authorList>
    </citation>
    <scope>NUCLEOTIDE SEQUENCE [LARGE SCALE GENOMIC DNA]</scope>
    <source>
        <strain evidence="2">cv. PA1801</strain>
    </source>
</reference>
<dbReference type="PANTHER" id="PTHR46148">
    <property type="entry name" value="CHROMO DOMAIN-CONTAINING PROTEIN"/>
    <property type="match status" value="1"/>
</dbReference>
<dbReference type="OrthoDB" id="998593at2759"/>
<proteinExistence type="predicted"/>
<dbReference type="Proteomes" id="UP000325315">
    <property type="component" value="Unassembled WGS sequence"/>
</dbReference>
<dbReference type="InterPro" id="IPR012337">
    <property type="entry name" value="RNaseH-like_sf"/>
</dbReference>
<evidence type="ECO:0000313" key="1">
    <source>
        <dbReference type="EMBL" id="KAA3469734.1"/>
    </source>
</evidence>
<dbReference type="SUPFAM" id="SSF53098">
    <property type="entry name" value="Ribonuclease H-like"/>
    <property type="match status" value="1"/>
</dbReference>